<evidence type="ECO:0000313" key="1">
    <source>
        <dbReference type="EMBL" id="KAH0782213.1"/>
    </source>
</evidence>
<accession>A0ABQ7WN89</accession>
<keyword evidence="2" id="KW-1185">Reference proteome</keyword>
<protein>
    <submittedName>
        <fullName evidence="1">Uncharacterized protein</fullName>
    </submittedName>
</protein>
<gene>
    <name evidence="1" type="ORF">KY290_001811</name>
</gene>
<organism evidence="1 2">
    <name type="scientific">Solanum tuberosum</name>
    <name type="common">Potato</name>
    <dbReference type="NCBI Taxonomy" id="4113"/>
    <lineage>
        <taxon>Eukaryota</taxon>
        <taxon>Viridiplantae</taxon>
        <taxon>Streptophyta</taxon>
        <taxon>Embryophyta</taxon>
        <taxon>Tracheophyta</taxon>
        <taxon>Spermatophyta</taxon>
        <taxon>Magnoliopsida</taxon>
        <taxon>eudicotyledons</taxon>
        <taxon>Gunneridae</taxon>
        <taxon>Pentapetalae</taxon>
        <taxon>asterids</taxon>
        <taxon>lamiids</taxon>
        <taxon>Solanales</taxon>
        <taxon>Solanaceae</taxon>
        <taxon>Solanoideae</taxon>
        <taxon>Solaneae</taxon>
        <taxon>Solanum</taxon>
    </lineage>
</organism>
<proteinExistence type="predicted"/>
<name>A0ABQ7WN89_SOLTU</name>
<reference evidence="1 2" key="1">
    <citation type="journal article" date="2021" name="bioRxiv">
        <title>Chromosome-scale and haplotype-resolved genome assembly of a tetraploid potato cultivar.</title>
        <authorList>
            <person name="Sun H."/>
            <person name="Jiao W.-B."/>
            <person name="Krause K."/>
            <person name="Campoy J.A."/>
            <person name="Goel M."/>
            <person name="Folz-Donahue K."/>
            <person name="Kukat C."/>
            <person name="Huettel B."/>
            <person name="Schneeberger K."/>
        </authorList>
    </citation>
    <scope>NUCLEOTIDE SEQUENCE [LARGE SCALE GENOMIC DNA]</scope>
    <source>
        <strain evidence="1">SolTubOtavaFocal</strain>
        <tissue evidence="1">Leaves</tissue>
    </source>
</reference>
<dbReference type="Proteomes" id="UP000826656">
    <property type="component" value="Unassembled WGS sequence"/>
</dbReference>
<comment type="caution">
    <text evidence="1">The sequence shown here is derived from an EMBL/GenBank/DDBJ whole genome shotgun (WGS) entry which is preliminary data.</text>
</comment>
<sequence length="80" mass="9152">MNLIYFLQQSFLEELEKTVALLAFEDVSNCPIGKLLDVSQRLKTASSFMMLIWAQNQLGEKTMYPRIKDLSTAKLEDPPV</sequence>
<dbReference type="EMBL" id="JAIVGD010000001">
    <property type="protein sequence ID" value="KAH0782213.1"/>
    <property type="molecule type" value="Genomic_DNA"/>
</dbReference>
<evidence type="ECO:0000313" key="2">
    <source>
        <dbReference type="Proteomes" id="UP000826656"/>
    </source>
</evidence>